<proteinExistence type="predicted"/>
<evidence type="ECO:0000313" key="2">
    <source>
        <dbReference type="Proteomes" id="UP000198575"/>
    </source>
</evidence>
<dbReference type="EMBL" id="FOVF01000008">
    <property type="protein sequence ID" value="SFN22149.1"/>
    <property type="molecule type" value="Genomic_DNA"/>
</dbReference>
<organism evidence="1 2">
    <name type="scientific">Dokdonella immobilis</name>
    <dbReference type="NCBI Taxonomy" id="578942"/>
    <lineage>
        <taxon>Bacteria</taxon>
        <taxon>Pseudomonadati</taxon>
        <taxon>Pseudomonadota</taxon>
        <taxon>Gammaproteobacteria</taxon>
        <taxon>Lysobacterales</taxon>
        <taxon>Rhodanobacteraceae</taxon>
        <taxon>Dokdonella</taxon>
    </lineage>
</organism>
<sequence>MQRRMIAFLIVAIGSFPLTTLACISPPFVETWTNSGSVSWTEGPSACSLDSSVSGPSPSAATVHFRRRSPHEPLQLSFVVDPHLTSLAGTQSATLATGVAERVPVAGPNTATLFQVSLTGNTGGSPRIVLSGACNQAAASDGVCYSIASTSFENFPLRITVEVQIGSGSAGQIHAWLGNDTSGPPTLALDDLDNERWAGVDRVGIGLSDVSPALFAAIGTQAFTFSDISVSDPELFWSGFENDSVGGIAINAGDLSTIPFSLTGSTCGGSVQLPVIASGSTRLAGPTAIHSLAAPSANQRWVQLSSSVPGMVVFACPAGSGPSGPCVQGSVDQGIVAMQPGNYQIVVGSLYPSCGVYQVNVGGTLGQAEP</sequence>
<dbReference type="PROSITE" id="PS51257">
    <property type="entry name" value="PROKAR_LIPOPROTEIN"/>
    <property type="match status" value="1"/>
</dbReference>
<protein>
    <submittedName>
        <fullName evidence="1">Uncharacterized protein</fullName>
    </submittedName>
</protein>
<keyword evidence="2" id="KW-1185">Reference proteome</keyword>
<accession>A0A1I4XA84</accession>
<name>A0A1I4XA84_9GAMM</name>
<gene>
    <name evidence="1" type="ORF">SAMN05216289_10890</name>
</gene>
<dbReference type="STRING" id="578942.SAMN05216289_10890"/>
<dbReference type="AlphaFoldDB" id="A0A1I4XA84"/>
<evidence type="ECO:0000313" key="1">
    <source>
        <dbReference type="EMBL" id="SFN22149.1"/>
    </source>
</evidence>
<dbReference type="Proteomes" id="UP000198575">
    <property type="component" value="Unassembled WGS sequence"/>
</dbReference>
<reference evidence="1 2" key="1">
    <citation type="submission" date="2016-10" db="EMBL/GenBank/DDBJ databases">
        <authorList>
            <person name="de Groot N.N."/>
        </authorList>
    </citation>
    <scope>NUCLEOTIDE SEQUENCE [LARGE SCALE GENOMIC DNA]</scope>
    <source>
        <strain evidence="1 2">CGMCC 1.7659</strain>
    </source>
</reference>